<proteinExistence type="predicted"/>
<dbReference type="Proteomes" id="UP000800035">
    <property type="component" value="Unassembled WGS sequence"/>
</dbReference>
<feature type="region of interest" description="Disordered" evidence="1">
    <location>
        <begin position="1"/>
        <end position="41"/>
    </location>
</feature>
<accession>A0A6A5TRM9</accession>
<gene>
    <name evidence="2" type="ORF">CC80DRAFT_493327</name>
</gene>
<evidence type="ECO:0000313" key="3">
    <source>
        <dbReference type="Proteomes" id="UP000800035"/>
    </source>
</evidence>
<sequence>MVLWAKTLGRRDRDCNSDSGGRRTVGKHGRPSEGKRKRRATGFRIASSSCLARNSALAL</sequence>
<reference evidence="2" key="1">
    <citation type="journal article" date="2020" name="Stud. Mycol.">
        <title>101 Dothideomycetes genomes: a test case for predicting lifestyles and emergence of pathogens.</title>
        <authorList>
            <person name="Haridas S."/>
            <person name="Albert R."/>
            <person name="Binder M."/>
            <person name="Bloem J."/>
            <person name="Labutti K."/>
            <person name="Salamov A."/>
            <person name="Andreopoulos B."/>
            <person name="Baker S."/>
            <person name="Barry K."/>
            <person name="Bills G."/>
            <person name="Bluhm B."/>
            <person name="Cannon C."/>
            <person name="Castanera R."/>
            <person name="Culley D."/>
            <person name="Daum C."/>
            <person name="Ezra D."/>
            <person name="Gonzalez J."/>
            <person name="Henrissat B."/>
            <person name="Kuo A."/>
            <person name="Liang C."/>
            <person name="Lipzen A."/>
            <person name="Lutzoni F."/>
            <person name="Magnuson J."/>
            <person name="Mondo S."/>
            <person name="Nolan M."/>
            <person name="Ohm R."/>
            <person name="Pangilinan J."/>
            <person name="Park H.-J."/>
            <person name="Ramirez L."/>
            <person name="Alfaro M."/>
            <person name="Sun H."/>
            <person name="Tritt A."/>
            <person name="Yoshinaga Y."/>
            <person name="Zwiers L.-H."/>
            <person name="Turgeon B."/>
            <person name="Goodwin S."/>
            <person name="Spatafora J."/>
            <person name="Crous P."/>
            <person name="Grigoriev I."/>
        </authorList>
    </citation>
    <scope>NUCLEOTIDE SEQUENCE</scope>
    <source>
        <strain evidence="2">CBS 675.92</strain>
    </source>
</reference>
<name>A0A6A5TRM9_9PLEO</name>
<keyword evidence="3" id="KW-1185">Reference proteome</keyword>
<organism evidence="2 3">
    <name type="scientific">Byssothecium circinans</name>
    <dbReference type="NCBI Taxonomy" id="147558"/>
    <lineage>
        <taxon>Eukaryota</taxon>
        <taxon>Fungi</taxon>
        <taxon>Dikarya</taxon>
        <taxon>Ascomycota</taxon>
        <taxon>Pezizomycotina</taxon>
        <taxon>Dothideomycetes</taxon>
        <taxon>Pleosporomycetidae</taxon>
        <taxon>Pleosporales</taxon>
        <taxon>Massarineae</taxon>
        <taxon>Massarinaceae</taxon>
        <taxon>Byssothecium</taxon>
    </lineage>
</organism>
<dbReference type="EMBL" id="ML976996">
    <property type="protein sequence ID" value="KAF1954934.1"/>
    <property type="molecule type" value="Genomic_DNA"/>
</dbReference>
<dbReference type="AlphaFoldDB" id="A0A6A5TRM9"/>
<evidence type="ECO:0000256" key="1">
    <source>
        <dbReference type="SAM" id="MobiDB-lite"/>
    </source>
</evidence>
<protein>
    <submittedName>
        <fullName evidence="2">Uncharacterized protein</fullName>
    </submittedName>
</protein>
<feature type="compositionally biased region" description="Basic residues" evidence="1">
    <location>
        <begin position="24"/>
        <end position="41"/>
    </location>
</feature>
<evidence type="ECO:0000313" key="2">
    <source>
        <dbReference type="EMBL" id="KAF1954934.1"/>
    </source>
</evidence>